<dbReference type="Pfam" id="PF03454">
    <property type="entry name" value="MoeA_C"/>
    <property type="match status" value="1"/>
</dbReference>
<comment type="function">
    <text evidence="1 9">Catalyzes the insertion of molybdate into adenylated molybdopterin with the concomitant release of AMP.</text>
</comment>
<evidence type="ECO:0000256" key="1">
    <source>
        <dbReference type="ARBA" id="ARBA00002901"/>
    </source>
</evidence>
<dbReference type="InterPro" id="IPR036135">
    <property type="entry name" value="MoeA_linker/N_sf"/>
</dbReference>
<name>A0ABY6ZLD7_9BACL</name>
<evidence type="ECO:0000256" key="8">
    <source>
        <dbReference type="ARBA" id="ARBA00047317"/>
    </source>
</evidence>
<dbReference type="SMART" id="SM00852">
    <property type="entry name" value="MoCF_biosynth"/>
    <property type="match status" value="1"/>
</dbReference>
<comment type="cofactor">
    <cofactor evidence="9">
        <name>Mg(2+)</name>
        <dbReference type="ChEBI" id="CHEBI:18420"/>
    </cofactor>
</comment>
<evidence type="ECO:0000313" key="12">
    <source>
        <dbReference type="Proteomes" id="UP001164761"/>
    </source>
</evidence>
<organism evidence="11 12">
    <name type="scientific">Alicyclobacillus fastidiosus</name>
    <dbReference type="NCBI Taxonomy" id="392011"/>
    <lineage>
        <taxon>Bacteria</taxon>
        <taxon>Bacillati</taxon>
        <taxon>Bacillota</taxon>
        <taxon>Bacilli</taxon>
        <taxon>Bacillales</taxon>
        <taxon>Alicyclobacillaceae</taxon>
        <taxon>Alicyclobacillus</taxon>
    </lineage>
</organism>
<dbReference type="InterPro" id="IPR005111">
    <property type="entry name" value="MoeA_C_domain_IV"/>
</dbReference>
<dbReference type="CDD" id="cd00887">
    <property type="entry name" value="MoeA"/>
    <property type="match status" value="1"/>
</dbReference>
<keyword evidence="9" id="KW-0479">Metal-binding</keyword>
<dbReference type="Proteomes" id="UP001164761">
    <property type="component" value="Chromosome"/>
</dbReference>
<evidence type="ECO:0000256" key="5">
    <source>
        <dbReference type="ARBA" id="ARBA00021108"/>
    </source>
</evidence>
<keyword evidence="6 9" id="KW-0500">Molybdenum</keyword>
<dbReference type="SUPFAM" id="SSF63882">
    <property type="entry name" value="MoeA N-terminal region -like"/>
    <property type="match status" value="1"/>
</dbReference>
<evidence type="ECO:0000259" key="10">
    <source>
        <dbReference type="SMART" id="SM00852"/>
    </source>
</evidence>
<keyword evidence="7 9" id="KW-0501">Molybdenum cofactor biosynthesis</keyword>
<dbReference type="Gene3D" id="3.90.105.10">
    <property type="entry name" value="Molybdopterin biosynthesis moea protein, domain 2"/>
    <property type="match status" value="1"/>
</dbReference>
<evidence type="ECO:0000313" key="11">
    <source>
        <dbReference type="EMBL" id="WAH43681.1"/>
    </source>
</evidence>
<evidence type="ECO:0000256" key="9">
    <source>
        <dbReference type="RuleBase" id="RU365090"/>
    </source>
</evidence>
<dbReference type="NCBIfam" id="TIGR00177">
    <property type="entry name" value="molyb_syn"/>
    <property type="match status" value="1"/>
</dbReference>
<proteinExistence type="inferred from homology"/>
<dbReference type="SUPFAM" id="SSF53218">
    <property type="entry name" value="Molybdenum cofactor biosynthesis proteins"/>
    <property type="match status" value="1"/>
</dbReference>
<evidence type="ECO:0000256" key="2">
    <source>
        <dbReference type="ARBA" id="ARBA00005046"/>
    </source>
</evidence>
<feature type="domain" description="MoaB/Mog" evidence="10">
    <location>
        <begin position="180"/>
        <end position="321"/>
    </location>
</feature>
<dbReference type="InterPro" id="IPR036425">
    <property type="entry name" value="MoaB/Mog-like_dom_sf"/>
</dbReference>
<reference evidence="11" key="1">
    <citation type="submission" date="2022-08" db="EMBL/GenBank/DDBJ databases">
        <title>Alicyclobacillus fastidiosus DSM 17978, complete genome.</title>
        <authorList>
            <person name="Wang Q."/>
            <person name="Cai R."/>
            <person name="Wang Z."/>
        </authorList>
    </citation>
    <scope>NUCLEOTIDE SEQUENCE</scope>
    <source>
        <strain evidence="11">DSM 17978</strain>
    </source>
</reference>
<dbReference type="InterPro" id="IPR005110">
    <property type="entry name" value="MoeA_linker/N"/>
</dbReference>
<dbReference type="Pfam" id="PF00994">
    <property type="entry name" value="MoCF_biosynth"/>
    <property type="match status" value="1"/>
</dbReference>
<comment type="similarity">
    <text evidence="3 9">Belongs to the MoeA family.</text>
</comment>
<evidence type="ECO:0000256" key="6">
    <source>
        <dbReference type="ARBA" id="ARBA00022505"/>
    </source>
</evidence>
<dbReference type="EMBL" id="CP104067">
    <property type="protein sequence ID" value="WAH43681.1"/>
    <property type="molecule type" value="Genomic_DNA"/>
</dbReference>
<dbReference type="InterPro" id="IPR038987">
    <property type="entry name" value="MoeA-like"/>
</dbReference>
<gene>
    <name evidence="11" type="ORF">NZD89_10010</name>
</gene>
<keyword evidence="9" id="KW-0808">Transferase</keyword>
<dbReference type="PANTHER" id="PTHR10192:SF5">
    <property type="entry name" value="GEPHYRIN"/>
    <property type="match status" value="1"/>
</dbReference>
<dbReference type="SUPFAM" id="SSF63867">
    <property type="entry name" value="MoeA C-terminal domain-like"/>
    <property type="match status" value="1"/>
</dbReference>
<accession>A0ABY6ZLD7</accession>
<comment type="pathway">
    <text evidence="2 9">Cofactor biosynthesis; molybdopterin biosynthesis.</text>
</comment>
<sequence>MRTICTYDEAYAIALSLAAPQGQTHQDVWAASGTPTVLADAVRAFVDLPPFHRAMMDGFAVHQDDLESTEELLVIDDIHAGERSASVICPGTVVEIRTGAPVPPNTSAVVRKEWVEWTSETSIRLLRQVAPGESIQLQGEDAKAGDVLLARGAVVDGQTRTVLRAAGVRNIPVFAPVRVAIVSTGSELVTSATSTLGAGQVYAASDAFLQSTLRQLGVIVTDVTYIDDHPARIEHAVSKYVDAVDYILITGGASVGDTDYATSVIRKVSGSPSLPIERVWMRPGSPFLAARAGSTTIFGMSGNPAACFVQFHVLALPVIRKSLGMDAPLFADHAVLAEPIRLKPVKHVRFHRATASLSKSQLSVLPQAGQSSGLVTGLSNVNAIIRLDKQVYERGEHVPVLLTKTANGRLF</sequence>
<comment type="catalytic activity">
    <reaction evidence="8">
        <text>adenylyl-molybdopterin + molybdate = Mo-molybdopterin + AMP + H(+)</text>
        <dbReference type="Rhea" id="RHEA:35047"/>
        <dbReference type="ChEBI" id="CHEBI:15378"/>
        <dbReference type="ChEBI" id="CHEBI:36264"/>
        <dbReference type="ChEBI" id="CHEBI:62727"/>
        <dbReference type="ChEBI" id="CHEBI:71302"/>
        <dbReference type="ChEBI" id="CHEBI:456215"/>
        <dbReference type="EC" id="2.10.1.1"/>
    </reaction>
</comment>
<dbReference type="Gene3D" id="2.40.340.10">
    <property type="entry name" value="MoeA, C-terminal, domain IV"/>
    <property type="match status" value="1"/>
</dbReference>
<protein>
    <recommendedName>
        <fullName evidence="5 9">Molybdopterin molybdenumtransferase</fullName>
        <ecNumber evidence="4 9">2.10.1.1</ecNumber>
    </recommendedName>
</protein>
<dbReference type="Pfam" id="PF03453">
    <property type="entry name" value="MoeA_N"/>
    <property type="match status" value="1"/>
</dbReference>
<keyword evidence="12" id="KW-1185">Reference proteome</keyword>
<dbReference type="Gene3D" id="2.170.190.11">
    <property type="entry name" value="Molybdopterin biosynthesis moea protein, domain 3"/>
    <property type="match status" value="1"/>
</dbReference>
<dbReference type="Gene3D" id="3.40.980.10">
    <property type="entry name" value="MoaB/Mog-like domain"/>
    <property type="match status" value="1"/>
</dbReference>
<keyword evidence="9" id="KW-0460">Magnesium</keyword>
<dbReference type="InterPro" id="IPR036688">
    <property type="entry name" value="MoeA_C_domain_IV_sf"/>
</dbReference>
<evidence type="ECO:0000256" key="7">
    <source>
        <dbReference type="ARBA" id="ARBA00023150"/>
    </source>
</evidence>
<dbReference type="InterPro" id="IPR001453">
    <property type="entry name" value="MoaB/Mog_dom"/>
</dbReference>
<dbReference type="EC" id="2.10.1.1" evidence="4 9"/>
<dbReference type="RefSeq" id="WP_268007567.1">
    <property type="nucleotide sequence ID" value="NZ_CP104067.1"/>
</dbReference>
<evidence type="ECO:0000256" key="4">
    <source>
        <dbReference type="ARBA" id="ARBA00013269"/>
    </source>
</evidence>
<dbReference type="PANTHER" id="PTHR10192">
    <property type="entry name" value="MOLYBDOPTERIN BIOSYNTHESIS PROTEIN"/>
    <property type="match status" value="1"/>
</dbReference>
<evidence type="ECO:0000256" key="3">
    <source>
        <dbReference type="ARBA" id="ARBA00010763"/>
    </source>
</evidence>